<keyword evidence="10 11" id="KW-0472">Membrane</keyword>
<dbReference type="CDD" id="cd00082">
    <property type="entry name" value="HisKA"/>
    <property type="match status" value="1"/>
</dbReference>
<dbReference type="InterPro" id="IPR005467">
    <property type="entry name" value="His_kinase_dom"/>
</dbReference>
<feature type="domain" description="PAC" evidence="14">
    <location>
        <begin position="685"/>
        <end position="737"/>
    </location>
</feature>
<dbReference type="Gene3D" id="6.10.340.10">
    <property type="match status" value="1"/>
</dbReference>
<feature type="domain" description="PAS" evidence="13">
    <location>
        <begin position="472"/>
        <end position="546"/>
    </location>
</feature>
<dbReference type="SMART" id="SM00304">
    <property type="entry name" value="HAMP"/>
    <property type="match status" value="1"/>
</dbReference>
<dbReference type="Gene3D" id="1.10.287.130">
    <property type="match status" value="1"/>
</dbReference>
<evidence type="ECO:0000256" key="10">
    <source>
        <dbReference type="ARBA" id="ARBA00023136"/>
    </source>
</evidence>
<evidence type="ECO:0000313" key="17">
    <source>
        <dbReference type="Proteomes" id="UP000318626"/>
    </source>
</evidence>
<dbReference type="InterPro" id="IPR000014">
    <property type="entry name" value="PAS"/>
</dbReference>
<dbReference type="InterPro" id="IPR000700">
    <property type="entry name" value="PAS-assoc_C"/>
</dbReference>
<evidence type="ECO:0000256" key="3">
    <source>
        <dbReference type="ARBA" id="ARBA00012438"/>
    </source>
</evidence>
<dbReference type="SUPFAM" id="SSF55785">
    <property type="entry name" value="PYP-like sensor domain (PAS domain)"/>
    <property type="match status" value="3"/>
</dbReference>
<dbReference type="SUPFAM" id="SSF158472">
    <property type="entry name" value="HAMP domain-like"/>
    <property type="match status" value="1"/>
</dbReference>
<proteinExistence type="predicted"/>
<evidence type="ECO:0000313" key="16">
    <source>
        <dbReference type="EMBL" id="QDU74073.1"/>
    </source>
</evidence>
<dbReference type="PANTHER" id="PTHR43304">
    <property type="entry name" value="PHYTOCHROME-LIKE PROTEIN CPH1"/>
    <property type="match status" value="1"/>
</dbReference>
<dbReference type="SMART" id="SM00387">
    <property type="entry name" value="HATPase_c"/>
    <property type="match status" value="1"/>
</dbReference>
<dbReference type="CDD" id="cd00130">
    <property type="entry name" value="PAS"/>
    <property type="match status" value="3"/>
</dbReference>
<dbReference type="PRINTS" id="PR00344">
    <property type="entry name" value="BCTRLSENSOR"/>
</dbReference>
<dbReference type="EMBL" id="CP036289">
    <property type="protein sequence ID" value="QDU74073.1"/>
    <property type="molecule type" value="Genomic_DNA"/>
</dbReference>
<dbReference type="SUPFAM" id="SSF47384">
    <property type="entry name" value="Homodimeric domain of signal transducing histidine kinase"/>
    <property type="match status" value="1"/>
</dbReference>
<dbReference type="Pfam" id="PF08447">
    <property type="entry name" value="PAS_3"/>
    <property type="match status" value="1"/>
</dbReference>
<dbReference type="EC" id="2.7.13.3" evidence="3"/>
<keyword evidence="6 16" id="KW-0808">Transferase</keyword>
<feature type="domain" description="PAS" evidence="13">
    <location>
        <begin position="346"/>
        <end position="390"/>
    </location>
</feature>
<feature type="domain" description="HAMP" evidence="15">
    <location>
        <begin position="282"/>
        <end position="334"/>
    </location>
</feature>
<evidence type="ECO:0000256" key="6">
    <source>
        <dbReference type="ARBA" id="ARBA00022679"/>
    </source>
</evidence>
<dbReference type="NCBIfam" id="TIGR00229">
    <property type="entry name" value="sensory_box"/>
    <property type="match status" value="3"/>
</dbReference>
<dbReference type="InterPro" id="IPR013767">
    <property type="entry name" value="PAS_fold"/>
</dbReference>
<keyword evidence="17" id="KW-1185">Reference proteome</keyword>
<dbReference type="OrthoDB" id="231918at2"/>
<reference evidence="17" key="1">
    <citation type="submission" date="2019-02" db="EMBL/GenBank/DDBJ databases">
        <title>Deep-cultivation of Planctomycetes and their phenomic and genomic characterization uncovers novel biology.</title>
        <authorList>
            <person name="Wiegand S."/>
            <person name="Jogler M."/>
            <person name="Boedeker C."/>
            <person name="Pinto D."/>
            <person name="Vollmers J."/>
            <person name="Rivas-Marin E."/>
            <person name="Kohn T."/>
            <person name="Peeters S.H."/>
            <person name="Heuer A."/>
            <person name="Rast P."/>
            <person name="Oberbeckmann S."/>
            <person name="Bunk B."/>
            <person name="Jeske O."/>
            <person name="Meyerdierks A."/>
            <person name="Storesund J.E."/>
            <person name="Kallscheuer N."/>
            <person name="Luecker S."/>
            <person name="Lage O.M."/>
            <person name="Pohl T."/>
            <person name="Merkel B.J."/>
            <person name="Hornburger P."/>
            <person name="Mueller R.-W."/>
            <person name="Bruemmer F."/>
            <person name="Labrenz M."/>
            <person name="Spormann A.M."/>
            <person name="Op den Camp H."/>
            <person name="Overmann J."/>
            <person name="Amann R."/>
            <person name="Jetten M.S.M."/>
            <person name="Mascher T."/>
            <person name="Medema M.H."/>
            <person name="Devos D.P."/>
            <person name="Kaster A.-K."/>
            <person name="Ovreas L."/>
            <person name="Rohde M."/>
            <person name="Galperin M.Y."/>
            <person name="Jogler C."/>
        </authorList>
    </citation>
    <scope>NUCLEOTIDE SEQUENCE [LARGE SCALE GENOMIC DNA]</scope>
    <source>
        <strain evidence="17">Pan97</strain>
    </source>
</reference>
<evidence type="ECO:0000256" key="4">
    <source>
        <dbReference type="ARBA" id="ARBA00022475"/>
    </source>
</evidence>
<evidence type="ECO:0000256" key="5">
    <source>
        <dbReference type="ARBA" id="ARBA00022553"/>
    </source>
</evidence>
<evidence type="ECO:0000256" key="7">
    <source>
        <dbReference type="ARBA" id="ARBA00022692"/>
    </source>
</evidence>
<dbReference type="Gene3D" id="3.30.450.20">
    <property type="entry name" value="PAS domain"/>
    <property type="match status" value="4"/>
</dbReference>
<keyword evidence="5" id="KW-0597">Phosphoprotein</keyword>
<dbReference type="PROSITE" id="PS50112">
    <property type="entry name" value="PAS"/>
    <property type="match status" value="3"/>
</dbReference>
<dbReference type="AlphaFoldDB" id="A0A518C4B4"/>
<dbReference type="InterPro" id="IPR036890">
    <property type="entry name" value="HATPase_C_sf"/>
</dbReference>
<dbReference type="GO" id="GO:0006355">
    <property type="term" value="P:regulation of DNA-templated transcription"/>
    <property type="evidence" value="ECO:0007669"/>
    <property type="project" value="InterPro"/>
</dbReference>
<dbReference type="KEGG" id="bvo:Pan97_10770"/>
<keyword evidence="7 11" id="KW-0812">Transmembrane</keyword>
<dbReference type="Pfam" id="PF00512">
    <property type="entry name" value="HisKA"/>
    <property type="match status" value="1"/>
</dbReference>
<accession>A0A518C4B4</accession>
<feature type="transmembrane region" description="Helical" evidence="11">
    <location>
        <begin position="6"/>
        <end position="25"/>
    </location>
</feature>
<dbReference type="Gene3D" id="3.30.565.10">
    <property type="entry name" value="Histidine kinase-like ATPase, C-terminal domain"/>
    <property type="match status" value="1"/>
</dbReference>
<dbReference type="Pfam" id="PF00672">
    <property type="entry name" value="HAMP"/>
    <property type="match status" value="1"/>
</dbReference>
<comment type="catalytic activity">
    <reaction evidence="1">
        <text>ATP + protein L-histidine = ADP + protein N-phospho-L-histidine.</text>
        <dbReference type="EC" id="2.7.13.3"/>
    </reaction>
</comment>
<dbReference type="InterPro" id="IPR003660">
    <property type="entry name" value="HAMP_dom"/>
</dbReference>
<dbReference type="SMART" id="SM00091">
    <property type="entry name" value="PAS"/>
    <property type="match status" value="3"/>
</dbReference>
<gene>
    <name evidence="16" type="primary">cph1_2</name>
    <name evidence="16" type="ORF">Pan97_10770</name>
</gene>
<dbReference type="InterPro" id="IPR013655">
    <property type="entry name" value="PAS_fold_3"/>
</dbReference>
<evidence type="ECO:0000256" key="2">
    <source>
        <dbReference type="ARBA" id="ARBA00004651"/>
    </source>
</evidence>
<dbReference type="Pfam" id="PF13426">
    <property type="entry name" value="PAS_9"/>
    <property type="match status" value="1"/>
</dbReference>
<dbReference type="InterPro" id="IPR003661">
    <property type="entry name" value="HisK_dim/P_dom"/>
</dbReference>
<dbReference type="PROSITE" id="PS50113">
    <property type="entry name" value="PAC"/>
    <property type="match status" value="2"/>
</dbReference>
<dbReference type="PROSITE" id="PS50109">
    <property type="entry name" value="HIS_KIN"/>
    <property type="match status" value="1"/>
</dbReference>
<dbReference type="InterPro" id="IPR004358">
    <property type="entry name" value="Sig_transdc_His_kin-like_C"/>
</dbReference>
<evidence type="ECO:0000256" key="9">
    <source>
        <dbReference type="ARBA" id="ARBA00022989"/>
    </source>
</evidence>
<organism evidence="16 17">
    <name type="scientific">Bremerella volcania</name>
    <dbReference type="NCBI Taxonomy" id="2527984"/>
    <lineage>
        <taxon>Bacteria</taxon>
        <taxon>Pseudomonadati</taxon>
        <taxon>Planctomycetota</taxon>
        <taxon>Planctomycetia</taxon>
        <taxon>Pirellulales</taxon>
        <taxon>Pirellulaceae</taxon>
        <taxon>Bremerella</taxon>
    </lineage>
</organism>
<feature type="domain" description="PAS" evidence="13">
    <location>
        <begin position="605"/>
        <end position="662"/>
    </location>
</feature>
<dbReference type="PANTHER" id="PTHR43304:SF1">
    <property type="entry name" value="PAC DOMAIN-CONTAINING PROTEIN"/>
    <property type="match status" value="1"/>
</dbReference>
<evidence type="ECO:0000259" key="15">
    <source>
        <dbReference type="PROSITE" id="PS50885"/>
    </source>
</evidence>
<dbReference type="InterPro" id="IPR035965">
    <property type="entry name" value="PAS-like_dom_sf"/>
</dbReference>
<comment type="subcellular location">
    <subcellularLocation>
        <location evidence="2">Cell membrane</location>
        <topology evidence="2">Multi-pass membrane protein</topology>
    </subcellularLocation>
</comment>
<evidence type="ECO:0000256" key="11">
    <source>
        <dbReference type="SAM" id="Phobius"/>
    </source>
</evidence>
<evidence type="ECO:0000259" key="12">
    <source>
        <dbReference type="PROSITE" id="PS50109"/>
    </source>
</evidence>
<dbReference type="Proteomes" id="UP000318626">
    <property type="component" value="Chromosome"/>
</dbReference>
<dbReference type="CDD" id="cd06225">
    <property type="entry name" value="HAMP"/>
    <property type="match status" value="1"/>
</dbReference>
<dbReference type="InterPro" id="IPR001610">
    <property type="entry name" value="PAC"/>
</dbReference>
<dbReference type="GO" id="GO:0000155">
    <property type="term" value="F:phosphorelay sensor kinase activity"/>
    <property type="evidence" value="ECO:0007669"/>
    <property type="project" value="InterPro"/>
</dbReference>
<dbReference type="SMART" id="SM00086">
    <property type="entry name" value="PAC"/>
    <property type="match status" value="4"/>
</dbReference>
<feature type="domain" description="PAC" evidence="14">
    <location>
        <begin position="551"/>
        <end position="604"/>
    </location>
</feature>
<dbReference type="InterPro" id="IPR003594">
    <property type="entry name" value="HATPase_dom"/>
</dbReference>
<keyword evidence="8" id="KW-0418">Kinase</keyword>
<evidence type="ECO:0000256" key="8">
    <source>
        <dbReference type="ARBA" id="ARBA00022777"/>
    </source>
</evidence>
<dbReference type="Pfam" id="PF02743">
    <property type="entry name" value="dCache_1"/>
    <property type="match status" value="1"/>
</dbReference>
<protein>
    <recommendedName>
        <fullName evidence="3">histidine kinase</fullName>
        <ecNumber evidence="3">2.7.13.3</ecNumber>
    </recommendedName>
</protein>
<dbReference type="InterPro" id="IPR052162">
    <property type="entry name" value="Sensor_kinase/Photoreceptor"/>
</dbReference>
<evidence type="ECO:0000259" key="13">
    <source>
        <dbReference type="PROSITE" id="PS50112"/>
    </source>
</evidence>
<evidence type="ECO:0000259" key="14">
    <source>
        <dbReference type="PROSITE" id="PS50113"/>
    </source>
</evidence>
<dbReference type="SMART" id="SM00388">
    <property type="entry name" value="HisKA"/>
    <property type="match status" value="1"/>
</dbReference>
<feature type="domain" description="Histidine kinase" evidence="12">
    <location>
        <begin position="755"/>
        <end position="968"/>
    </location>
</feature>
<dbReference type="Pfam" id="PF00989">
    <property type="entry name" value="PAS"/>
    <property type="match status" value="1"/>
</dbReference>
<dbReference type="InterPro" id="IPR033479">
    <property type="entry name" value="dCache_1"/>
</dbReference>
<keyword evidence="4" id="KW-1003">Cell membrane</keyword>
<dbReference type="RefSeq" id="WP_144971076.1">
    <property type="nucleotide sequence ID" value="NZ_CP036289.1"/>
</dbReference>
<sequence>MNLLRKYFLLGAIPALIAVGLSTILDYQITQRLLREQIDQTLEAKLDAKRNEVRFFLDKHFSLLETLAATPLVKDGTVSEIIAFLRIQELAARQRIEGLYYDELDGTVHGTDGVTFNVFDREYFGEVLKGNKVTTRILQSRGSGQDILLLVAPVHTEDGTLKGAIGLTILDSQLIAFVRSMEVNRGGFLALIDDSDRMIAASSKAEFVRKENIYATNTTLTDDTGTRFLVSATRVPDTSWDLIVAIPEIEVQGVYNRMAWSKVTAVACGITAAVILALFFSERTIRPLQQIIQTFRQYARGDQSARFSSKARGEFAILAESFNNMADELDAARVQQEEHVRRIESSEDRFRRLFDGAADAIFLRDLNGIIIDANQEACRSLGYERDELKGLSVSRIDTDWNLEDGHRLWNQLARDGGRYHPLIERIHRRKDGSTFPVEIRLTLIEREGETVVMSAARDATLRKAAEKQTKQAKEFAEKVINASPGVIYIFDLATQSIVFINQNIEKELGHTKEYLEDLGARFYTEIVHPDDVSRVRLASTRWYESGEPEIHVDTFRLRHANGQWAWFEFHRVIFQRDANGHPTQILGVATNTTDRVLAQQQLVWEKALLDQVMETSIAAIMVVDTVGNIQFLNPALEKTLRVGREYVQGQNISAFPWEIYDMAGKPLAAENRPFALVKSTLKPVNDIRYRIQFGPDDYVMVSANGAPLFDENGEFAGAVFALADITERIESEKVRESLIRSLEATNTELKQFTYTVSHDLKSPLITIKGFLGILTEDIESQDKSAIEEDLSIIGSAADGMKQLLDDLLELSRIGRNVKSRTMISLNEVISEAITLLAGQIESQNAEVRSDIDDVHLYGDAVQIRQLMQNLIDNGIKHNRKPHPKVTITAHEEDDFVLIEVIDNGPGVAIEYQERIFQLFDKLDPDSEGTGIGLAIVKRIVDFHGGTIELQSDGEGNGCTFRLKLPAVMPTHEGPYDLPDRSESTLS</sequence>
<dbReference type="GO" id="GO:0005886">
    <property type="term" value="C:plasma membrane"/>
    <property type="evidence" value="ECO:0007669"/>
    <property type="project" value="UniProtKB-SubCell"/>
</dbReference>
<keyword evidence="9 11" id="KW-1133">Transmembrane helix</keyword>
<name>A0A518C4B4_9BACT</name>
<evidence type="ECO:0000256" key="1">
    <source>
        <dbReference type="ARBA" id="ARBA00000085"/>
    </source>
</evidence>
<dbReference type="SUPFAM" id="SSF55874">
    <property type="entry name" value="ATPase domain of HSP90 chaperone/DNA topoisomerase II/histidine kinase"/>
    <property type="match status" value="1"/>
</dbReference>
<dbReference type="CDD" id="cd18774">
    <property type="entry name" value="PDC2_HK_sensor"/>
    <property type="match status" value="1"/>
</dbReference>
<dbReference type="PROSITE" id="PS50885">
    <property type="entry name" value="HAMP"/>
    <property type="match status" value="1"/>
</dbReference>
<dbReference type="InterPro" id="IPR036097">
    <property type="entry name" value="HisK_dim/P_sf"/>
</dbReference>
<dbReference type="Pfam" id="PF02518">
    <property type="entry name" value="HATPase_c"/>
    <property type="match status" value="1"/>
</dbReference>